<dbReference type="Pfam" id="PF00753">
    <property type="entry name" value="Lactamase_B"/>
    <property type="match status" value="1"/>
</dbReference>
<dbReference type="InterPro" id="IPR001279">
    <property type="entry name" value="Metallo-B-lactamas"/>
</dbReference>
<dbReference type="Proteomes" id="UP000319818">
    <property type="component" value="Unassembled WGS sequence"/>
</dbReference>
<evidence type="ECO:0000259" key="5">
    <source>
        <dbReference type="SMART" id="SM00849"/>
    </source>
</evidence>
<gene>
    <name evidence="6" type="ORF">FB388_5702</name>
</gene>
<keyword evidence="3 6" id="KW-0378">Hydrolase</keyword>
<dbReference type="InterPro" id="IPR036866">
    <property type="entry name" value="RibonucZ/Hydroxyglut_hydro"/>
</dbReference>
<dbReference type="GO" id="GO:0046872">
    <property type="term" value="F:metal ion binding"/>
    <property type="evidence" value="ECO:0007669"/>
    <property type="project" value="UniProtKB-KW"/>
</dbReference>
<dbReference type="GO" id="GO:0016787">
    <property type="term" value="F:hydrolase activity"/>
    <property type="evidence" value="ECO:0007669"/>
    <property type="project" value="UniProtKB-KW"/>
</dbReference>
<accession>A0A543FXA1</accession>
<dbReference type="Gene3D" id="3.60.15.10">
    <property type="entry name" value="Ribonuclease Z/Hydroxyacylglutathione hydrolase-like"/>
    <property type="match status" value="1"/>
</dbReference>
<evidence type="ECO:0000256" key="4">
    <source>
        <dbReference type="ARBA" id="ARBA00022833"/>
    </source>
</evidence>
<evidence type="ECO:0000256" key="1">
    <source>
        <dbReference type="ARBA" id="ARBA00007749"/>
    </source>
</evidence>
<dbReference type="RefSeq" id="WP_142105135.1">
    <property type="nucleotide sequence ID" value="NZ_VFPH01000002.1"/>
</dbReference>
<sequence length="262" mass="28258">MEVGGYRVDPVVDGEGRLWPDEALPGVRAASWERHRALLVDGRLLPIVVGGFLLRGRGRTILVDLGYGPGALGGTPTGRMPGSLRERGVDPADVTDVLFTHLHRDHVGWASSGGIAVFPHARLCCGAGDRTYFLEQRPDPAVVELLGPCADRLGTFEDGIDLTGIAAVPAPGHTPGSTIITVSDGQNQLMLLGDVAHFPVQLIETRWTTPWDVDPELACRTREQVVRPAVDDPSVWLVGAHFPAMRPGRLLDQGGELRWEPL</sequence>
<evidence type="ECO:0000256" key="3">
    <source>
        <dbReference type="ARBA" id="ARBA00022801"/>
    </source>
</evidence>
<reference evidence="6 7" key="1">
    <citation type="submission" date="2019-06" db="EMBL/GenBank/DDBJ databases">
        <title>Sequencing the genomes of 1000 actinobacteria strains.</title>
        <authorList>
            <person name="Klenk H.-P."/>
        </authorList>
    </citation>
    <scope>NUCLEOTIDE SEQUENCE [LARGE SCALE GENOMIC DNA]</scope>
    <source>
        <strain evidence="6 7">DSM 45511</strain>
    </source>
</reference>
<comment type="caution">
    <text evidence="6">The sequence shown here is derived from an EMBL/GenBank/DDBJ whole genome shotgun (WGS) entry which is preliminary data.</text>
</comment>
<dbReference type="PANTHER" id="PTHR42978">
    <property type="entry name" value="QUORUM-QUENCHING LACTONASE YTNP-RELATED-RELATED"/>
    <property type="match status" value="1"/>
</dbReference>
<keyword evidence="7" id="KW-1185">Reference proteome</keyword>
<protein>
    <submittedName>
        <fullName evidence="6">Glyoxylase-like metal-dependent hydrolase (Beta-lactamase superfamily II)</fullName>
    </submittedName>
</protein>
<proteinExistence type="inferred from homology"/>
<organism evidence="6 7">
    <name type="scientific">Pseudonocardia cypriaca</name>
    <dbReference type="NCBI Taxonomy" id="882449"/>
    <lineage>
        <taxon>Bacteria</taxon>
        <taxon>Bacillati</taxon>
        <taxon>Actinomycetota</taxon>
        <taxon>Actinomycetes</taxon>
        <taxon>Pseudonocardiales</taxon>
        <taxon>Pseudonocardiaceae</taxon>
        <taxon>Pseudonocardia</taxon>
    </lineage>
</organism>
<keyword evidence="2" id="KW-0479">Metal-binding</keyword>
<dbReference type="PANTHER" id="PTHR42978:SF6">
    <property type="entry name" value="QUORUM-QUENCHING LACTONASE YTNP-RELATED"/>
    <property type="match status" value="1"/>
</dbReference>
<keyword evidence="4" id="KW-0862">Zinc</keyword>
<feature type="domain" description="Metallo-beta-lactamase" evidence="5">
    <location>
        <begin position="48"/>
        <end position="241"/>
    </location>
</feature>
<evidence type="ECO:0000313" key="7">
    <source>
        <dbReference type="Proteomes" id="UP000319818"/>
    </source>
</evidence>
<dbReference type="AlphaFoldDB" id="A0A543FXA1"/>
<comment type="similarity">
    <text evidence="1">Belongs to the metallo-beta-lactamase superfamily.</text>
</comment>
<dbReference type="OrthoDB" id="5177904at2"/>
<dbReference type="SMART" id="SM00849">
    <property type="entry name" value="Lactamase_B"/>
    <property type="match status" value="1"/>
</dbReference>
<dbReference type="InterPro" id="IPR051013">
    <property type="entry name" value="MBL_superfamily_lactonases"/>
</dbReference>
<evidence type="ECO:0000313" key="6">
    <source>
        <dbReference type="EMBL" id="TQM38463.1"/>
    </source>
</evidence>
<dbReference type="EMBL" id="VFPH01000002">
    <property type="protein sequence ID" value="TQM38463.1"/>
    <property type="molecule type" value="Genomic_DNA"/>
</dbReference>
<name>A0A543FXA1_9PSEU</name>
<evidence type="ECO:0000256" key="2">
    <source>
        <dbReference type="ARBA" id="ARBA00022723"/>
    </source>
</evidence>
<dbReference type="SUPFAM" id="SSF56281">
    <property type="entry name" value="Metallo-hydrolase/oxidoreductase"/>
    <property type="match status" value="1"/>
</dbReference>